<dbReference type="EMBL" id="CP055263">
    <property type="protein sequence ID" value="QNF29384.1"/>
    <property type="molecule type" value="Genomic_DNA"/>
</dbReference>
<dbReference type="RefSeq" id="WP_083964572.1">
    <property type="nucleotide sequence ID" value="NZ_CP055263.1"/>
</dbReference>
<keyword evidence="2" id="KW-1185">Reference proteome</keyword>
<sequence>MGTIICQNCNSTIGHIEVEKVTTLYGKCNHHNCCKEDQKINVVEVK</sequence>
<dbReference type="Proteomes" id="UP000515490">
    <property type="component" value="Chromosome"/>
</dbReference>
<reference evidence="1 2" key="1">
    <citation type="submission" date="2020-06" db="EMBL/GenBank/DDBJ databases">
        <title>Metabacillus dokdonensis sp. nov., isolated from the rhizosphere of Elymus tsukushiensis, a plant native to the Dokdo Islands, Republic of Korea.</title>
        <authorList>
            <person name="Lee S.Y."/>
            <person name="Hwang Y.J."/>
            <person name="Son J.S."/>
            <person name="Ghim S.Y."/>
        </authorList>
    </citation>
    <scope>NUCLEOTIDE SEQUENCE [LARGE SCALE GENOMIC DNA]</scope>
    <source>
        <strain evidence="1 2">KUDC1714</strain>
    </source>
</reference>
<evidence type="ECO:0000313" key="1">
    <source>
        <dbReference type="EMBL" id="QNF29384.1"/>
    </source>
</evidence>
<evidence type="ECO:0000313" key="2">
    <source>
        <dbReference type="Proteomes" id="UP000515490"/>
    </source>
</evidence>
<accession>A0ABX6S5L3</accession>
<gene>
    <name evidence="1" type="ORF">HUW50_18965</name>
</gene>
<proteinExistence type="predicted"/>
<dbReference type="InterPro" id="IPR025236">
    <property type="entry name" value="SR1P"/>
</dbReference>
<protein>
    <submittedName>
        <fullName evidence="1">GapA-binding peptide SR1P</fullName>
    </submittedName>
</protein>
<dbReference type="Pfam" id="PF13790">
    <property type="entry name" value="SR1P"/>
    <property type="match status" value="1"/>
</dbReference>
<name>A0ABX6S5L3_9BACI</name>
<organism evidence="1 2">
    <name type="scientific">Metabacillus elymi</name>
    <dbReference type="NCBI Taxonomy" id="2745198"/>
    <lineage>
        <taxon>Bacteria</taxon>
        <taxon>Bacillati</taxon>
        <taxon>Bacillota</taxon>
        <taxon>Bacilli</taxon>
        <taxon>Bacillales</taxon>
        <taxon>Bacillaceae</taxon>
        <taxon>Metabacillus</taxon>
    </lineage>
</organism>